<evidence type="ECO:0000313" key="8">
    <source>
        <dbReference type="Proteomes" id="UP000035721"/>
    </source>
</evidence>
<evidence type="ECO:0000313" key="7">
    <source>
        <dbReference type="EMBL" id="CCH78511.1"/>
    </source>
</evidence>
<dbReference type="GO" id="GO:0000976">
    <property type="term" value="F:transcription cis-regulatory region binding"/>
    <property type="evidence" value="ECO:0007669"/>
    <property type="project" value="TreeGrafter"/>
</dbReference>
<dbReference type="InterPro" id="IPR001647">
    <property type="entry name" value="HTH_TetR"/>
</dbReference>
<name>A0A077LXT6_9MICO</name>
<dbReference type="GO" id="GO:0003700">
    <property type="term" value="F:DNA-binding transcription factor activity"/>
    <property type="evidence" value="ECO:0007669"/>
    <property type="project" value="TreeGrafter"/>
</dbReference>
<dbReference type="SUPFAM" id="SSF46689">
    <property type="entry name" value="Homeodomain-like"/>
    <property type="match status" value="1"/>
</dbReference>
<evidence type="ECO:0000256" key="3">
    <source>
        <dbReference type="ARBA" id="ARBA00023163"/>
    </source>
</evidence>
<keyword evidence="8" id="KW-1185">Reference proteome</keyword>
<dbReference type="InterPro" id="IPR036271">
    <property type="entry name" value="Tet_transcr_reg_TetR-rel_C_sf"/>
</dbReference>
<dbReference type="AlphaFoldDB" id="A0A077LXT6"/>
<evidence type="ECO:0000259" key="6">
    <source>
        <dbReference type="PROSITE" id="PS50977"/>
    </source>
</evidence>
<dbReference type="Pfam" id="PF00440">
    <property type="entry name" value="TetR_N"/>
    <property type="match status" value="1"/>
</dbReference>
<gene>
    <name evidence="7" type="ORF">BN12_30037</name>
</gene>
<dbReference type="InterPro" id="IPR050109">
    <property type="entry name" value="HTH-type_TetR-like_transc_reg"/>
</dbReference>
<evidence type="ECO:0000256" key="5">
    <source>
        <dbReference type="SAM" id="MobiDB-lite"/>
    </source>
</evidence>
<dbReference type="RefSeq" id="WP_235432264.1">
    <property type="nucleotide sequence ID" value="NZ_HF570958.1"/>
</dbReference>
<dbReference type="PANTHER" id="PTHR30055:SF148">
    <property type="entry name" value="TETR-FAMILY TRANSCRIPTIONAL REGULATOR"/>
    <property type="match status" value="1"/>
</dbReference>
<dbReference type="PROSITE" id="PS50977">
    <property type="entry name" value="HTH_TETR_2"/>
    <property type="match status" value="1"/>
</dbReference>
<evidence type="ECO:0000256" key="2">
    <source>
        <dbReference type="ARBA" id="ARBA00023125"/>
    </source>
</evidence>
<organism evidence="7 8">
    <name type="scientific">Nostocoides japonicum T1-X7</name>
    <dbReference type="NCBI Taxonomy" id="1194083"/>
    <lineage>
        <taxon>Bacteria</taxon>
        <taxon>Bacillati</taxon>
        <taxon>Actinomycetota</taxon>
        <taxon>Actinomycetes</taxon>
        <taxon>Micrococcales</taxon>
        <taxon>Intrasporangiaceae</taxon>
        <taxon>Nostocoides</taxon>
    </lineage>
</organism>
<dbReference type="InterPro" id="IPR009057">
    <property type="entry name" value="Homeodomain-like_sf"/>
</dbReference>
<dbReference type="Pfam" id="PF16859">
    <property type="entry name" value="TetR_C_11"/>
    <property type="match status" value="1"/>
</dbReference>
<reference evidence="7 8" key="1">
    <citation type="journal article" date="2013" name="ISME J.">
        <title>A metabolic model for members of the genus Tetrasphaera involved in enhanced biological phosphorus removal.</title>
        <authorList>
            <person name="Kristiansen R."/>
            <person name="Nguyen H.T.T."/>
            <person name="Saunders A.M."/>
            <person name="Nielsen J.L."/>
            <person name="Wimmer R."/>
            <person name="Le V.Q."/>
            <person name="McIlroy S.J."/>
            <person name="Petrovski S."/>
            <person name="Seviour R.J."/>
            <person name="Calteau A."/>
            <person name="Nielsen K.L."/>
            <person name="Nielsen P.H."/>
        </authorList>
    </citation>
    <scope>NUCLEOTIDE SEQUENCE [LARGE SCALE GENOMIC DNA]</scope>
    <source>
        <strain evidence="7 8">T1-X7</strain>
    </source>
</reference>
<keyword evidence="1" id="KW-0805">Transcription regulation</keyword>
<comment type="caution">
    <text evidence="7">The sequence shown here is derived from an EMBL/GenBank/DDBJ whole genome shotgun (WGS) entry which is preliminary data.</text>
</comment>
<keyword evidence="2 4" id="KW-0238">DNA-binding</keyword>
<dbReference type="PANTHER" id="PTHR30055">
    <property type="entry name" value="HTH-TYPE TRANSCRIPTIONAL REGULATOR RUTR"/>
    <property type="match status" value="1"/>
</dbReference>
<dbReference type="InterPro" id="IPR011075">
    <property type="entry name" value="TetR_C"/>
</dbReference>
<feature type="DNA-binding region" description="H-T-H motif" evidence="4">
    <location>
        <begin position="46"/>
        <end position="65"/>
    </location>
</feature>
<evidence type="ECO:0000256" key="4">
    <source>
        <dbReference type="PROSITE-ProRule" id="PRU00335"/>
    </source>
</evidence>
<feature type="domain" description="HTH tetR-type" evidence="6">
    <location>
        <begin position="23"/>
        <end position="83"/>
    </location>
</feature>
<protein>
    <submittedName>
        <fullName evidence="7">Transcriptional regulator, TetR family protein</fullName>
    </submittedName>
</protein>
<dbReference type="SUPFAM" id="SSF48498">
    <property type="entry name" value="Tetracyclin repressor-like, C-terminal domain"/>
    <property type="match status" value="1"/>
</dbReference>
<feature type="region of interest" description="Disordered" evidence="5">
    <location>
        <begin position="1"/>
        <end position="20"/>
    </location>
</feature>
<evidence type="ECO:0000256" key="1">
    <source>
        <dbReference type="ARBA" id="ARBA00023015"/>
    </source>
</evidence>
<accession>A0A077LXT6</accession>
<keyword evidence="3" id="KW-0804">Transcription</keyword>
<dbReference type="STRING" id="1194083.BN12_30037"/>
<dbReference type="Gene3D" id="1.10.357.10">
    <property type="entry name" value="Tetracycline Repressor, domain 2"/>
    <property type="match status" value="1"/>
</dbReference>
<dbReference type="Proteomes" id="UP000035721">
    <property type="component" value="Unassembled WGS sequence"/>
</dbReference>
<proteinExistence type="predicted"/>
<sequence length="207" mass="22811">MAVTKDGELQSAQVQRRPGGRSARVRDAVLRATIEALAEIGLRELTVSEISRRADVHATSIQRRWGSVEAVVLDALLAYSEDHLPIPDTGQLRGDLVTFSMQLAAYLDAPLGDALVRALATAHDNSVLAENRARFWRVRLEATSVIVNRAIERGELPTGTDPGLLLEQLIAPIHFRHLLTRQPVDSARIVQIVDLLLIGAQEHRSRD</sequence>
<dbReference type="EMBL" id="CAJB01000223">
    <property type="protein sequence ID" value="CCH78511.1"/>
    <property type="molecule type" value="Genomic_DNA"/>
</dbReference>
<dbReference type="Gene3D" id="1.10.10.60">
    <property type="entry name" value="Homeodomain-like"/>
    <property type="match status" value="1"/>
</dbReference>